<dbReference type="InterPro" id="IPR036397">
    <property type="entry name" value="RNaseH_sf"/>
</dbReference>
<dbReference type="PANTHER" id="PTHR34072:SF57">
    <property type="entry name" value="RNA-DIRECTED DNA POLYMERASE"/>
    <property type="match status" value="1"/>
</dbReference>
<evidence type="ECO:0000313" key="2">
    <source>
        <dbReference type="Proteomes" id="UP001652660"/>
    </source>
</evidence>
<gene>
    <name evidence="3" type="primary">LOC140012794</name>
</gene>
<dbReference type="Gene3D" id="3.30.70.270">
    <property type="match status" value="1"/>
</dbReference>
<keyword evidence="2" id="KW-1185">Reference proteome</keyword>
<accession>A0ABM4VCD4</accession>
<dbReference type="PANTHER" id="PTHR34072">
    <property type="entry name" value="ENZYMATIC POLYPROTEIN-RELATED"/>
    <property type="match status" value="1"/>
</dbReference>
<dbReference type="InterPro" id="IPR043128">
    <property type="entry name" value="Rev_trsase/Diguanyl_cyclase"/>
</dbReference>
<reference evidence="3" key="1">
    <citation type="submission" date="2025-08" db="UniProtKB">
        <authorList>
            <consortium name="RefSeq"/>
        </authorList>
    </citation>
    <scope>IDENTIFICATION</scope>
    <source>
        <tissue evidence="3">Leaves</tissue>
    </source>
</reference>
<dbReference type="InterPro" id="IPR041577">
    <property type="entry name" value="RT_RNaseH_2"/>
</dbReference>
<feature type="domain" description="Reverse transcriptase/retrotransposon-derived protein RNase H-like" evidence="1">
    <location>
        <begin position="75"/>
        <end position="164"/>
    </location>
</feature>
<dbReference type="Proteomes" id="UP001652660">
    <property type="component" value="Chromosome 8e"/>
</dbReference>
<dbReference type="GeneID" id="140012794"/>
<evidence type="ECO:0000259" key="1">
    <source>
        <dbReference type="Pfam" id="PF17919"/>
    </source>
</evidence>
<dbReference type="SUPFAM" id="SSF53098">
    <property type="entry name" value="Ribonuclease H-like"/>
    <property type="match status" value="1"/>
</dbReference>
<sequence>MVCEGIVLGYKISSEGIEVDQTKIKVIERMPPPINVKGICNFLGHVGFYRRFIKNFSKIAKPLCELLAKDVPFHFNDECLFAFNRLKNELVSAPIIASPDWSVSFELMCDASDFAVGAVFGQKHDKRLHVIYYASKILNEIQVNYATTKKKLLAVIFALDKFRSHKKSLPYHSQANGQTELANREIKIILEKTINRSRKDWSNKLEDTLWAYRTAFKMPLGMSPYKLVYEKACHLPVEIEYKAYWAIKAINFDFKSAGEKRMLELSELEESRLTSYENAKIYKEKLKFWHDKHILPKHFEEGQKVLLFNSRLKLFPGNLKSRWSEPFEVVRMFPYGTVEIKGENGASFKVNGQKLKLYLAGEKVPKGVIYSLGNAMES</sequence>
<dbReference type="RefSeq" id="XP_071917204.1">
    <property type="nucleotide sequence ID" value="XM_072061103.1"/>
</dbReference>
<dbReference type="InterPro" id="IPR012337">
    <property type="entry name" value="RNaseH-like_sf"/>
</dbReference>
<protein>
    <recommendedName>
        <fullName evidence="1">Reverse transcriptase/retrotransposon-derived protein RNase H-like domain-containing protein</fullName>
    </recommendedName>
</protein>
<evidence type="ECO:0000313" key="3">
    <source>
        <dbReference type="RefSeq" id="XP_071917204.1"/>
    </source>
</evidence>
<name>A0ABM4VCD4_COFAR</name>
<dbReference type="InterPro" id="IPR043502">
    <property type="entry name" value="DNA/RNA_pol_sf"/>
</dbReference>
<dbReference type="Pfam" id="PF17919">
    <property type="entry name" value="RT_RNaseH_2"/>
    <property type="match status" value="1"/>
</dbReference>
<proteinExistence type="predicted"/>
<organism evidence="2 3">
    <name type="scientific">Coffea arabica</name>
    <name type="common">Arabian coffee</name>
    <dbReference type="NCBI Taxonomy" id="13443"/>
    <lineage>
        <taxon>Eukaryota</taxon>
        <taxon>Viridiplantae</taxon>
        <taxon>Streptophyta</taxon>
        <taxon>Embryophyta</taxon>
        <taxon>Tracheophyta</taxon>
        <taxon>Spermatophyta</taxon>
        <taxon>Magnoliopsida</taxon>
        <taxon>eudicotyledons</taxon>
        <taxon>Gunneridae</taxon>
        <taxon>Pentapetalae</taxon>
        <taxon>asterids</taxon>
        <taxon>lamiids</taxon>
        <taxon>Gentianales</taxon>
        <taxon>Rubiaceae</taxon>
        <taxon>Ixoroideae</taxon>
        <taxon>Gardenieae complex</taxon>
        <taxon>Bertiereae - Coffeeae clade</taxon>
        <taxon>Coffeeae</taxon>
        <taxon>Coffea</taxon>
    </lineage>
</organism>
<dbReference type="Gene3D" id="3.30.420.10">
    <property type="entry name" value="Ribonuclease H-like superfamily/Ribonuclease H"/>
    <property type="match status" value="1"/>
</dbReference>
<dbReference type="SUPFAM" id="SSF56672">
    <property type="entry name" value="DNA/RNA polymerases"/>
    <property type="match status" value="1"/>
</dbReference>